<feature type="region of interest" description="Disordered" evidence="1">
    <location>
        <begin position="470"/>
        <end position="513"/>
    </location>
</feature>
<feature type="region of interest" description="Disordered" evidence="1">
    <location>
        <begin position="253"/>
        <end position="286"/>
    </location>
</feature>
<organism evidence="2 3">
    <name type="scientific">Vanrija pseudolonga</name>
    <dbReference type="NCBI Taxonomy" id="143232"/>
    <lineage>
        <taxon>Eukaryota</taxon>
        <taxon>Fungi</taxon>
        <taxon>Dikarya</taxon>
        <taxon>Basidiomycota</taxon>
        <taxon>Agaricomycotina</taxon>
        <taxon>Tremellomycetes</taxon>
        <taxon>Trichosporonales</taxon>
        <taxon>Trichosporonaceae</taxon>
        <taxon>Vanrija</taxon>
    </lineage>
</organism>
<dbReference type="EMBL" id="CP086715">
    <property type="protein sequence ID" value="WOO79285.1"/>
    <property type="molecule type" value="Genomic_DNA"/>
</dbReference>
<feature type="compositionally biased region" description="Low complexity" evidence="1">
    <location>
        <begin position="364"/>
        <end position="380"/>
    </location>
</feature>
<gene>
    <name evidence="2" type="ORF">LOC62_02G002814</name>
</gene>
<name>A0AAF0Y388_9TREE</name>
<feature type="region of interest" description="Disordered" evidence="1">
    <location>
        <begin position="303"/>
        <end position="402"/>
    </location>
</feature>
<dbReference type="GeneID" id="87806061"/>
<evidence type="ECO:0000256" key="1">
    <source>
        <dbReference type="SAM" id="MobiDB-lite"/>
    </source>
</evidence>
<evidence type="ECO:0000313" key="2">
    <source>
        <dbReference type="EMBL" id="WOO79285.1"/>
    </source>
</evidence>
<feature type="compositionally biased region" description="Polar residues" evidence="1">
    <location>
        <begin position="166"/>
        <end position="181"/>
    </location>
</feature>
<dbReference type="RefSeq" id="XP_062625317.1">
    <property type="nucleotide sequence ID" value="XM_062769333.1"/>
</dbReference>
<evidence type="ECO:0000313" key="3">
    <source>
        <dbReference type="Proteomes" id="UP000827549"/>
    </source>
</evidence>
<accession>A0AAF0Y388</accession>
<feature type="region of interest" description="Disordered" evidence="1">
    <location>
        <begin position="420"/>
        <end position="450"/>
    </location>
</feature>
<feature type="compositionally biased region" description="Low complexity" evidence="1">
    <location>
        <begin position="388"/>
        <end position="401"/>
    </location>
</feature>
<feature type="compositionally biased region" description="Polar residues" evidence="1">
    <location>
        <begin position="145"/>
        <end position="154"/>
    </location>
</feature>
<keyword evidence="3" id="KW-1185">Reference proteome</keyword>
<feature type="compositionally biased region" description="Pro residues" evidence="1">
    <location>
        <begin position="187"/>
        <end position="198"/>
    </location>
</feature>
<dbReference type="Proteomes" id="UP000827549">
    <property type="component" value="Chromosome 2"/>
</dbReference>
<proteinExistence type="predicted"/>
<feature type="region of interest" description="Disordered" evidence="1">
    <location>
        <begin position="81"/>
        <end position="101"/>
    </location>
</feature>
<dbReference type="AlphaFoldDB" id="A0AAF0Y388"/>
<feature type="region of interest" description="Disordered" evidence="1">
    <location>
        <begin position="144"/>
        <end position="204"/>
    </location>
</feature>
<reference evidence="2" key="1">
    <citation type="submission" date="2023-10" db="EMBL/GenBank/DDBJ databases">
        <authorList>
            <person name="Noh H."/>
        </authorList>
    </citation>
    <scope>NUCLEOTIDE SEQUENCE</scope>
    <source>
        <strain evidence="2">DUCC4014</strain>
    </source>
</reference>
<sequence length="611" mass="65951">MRLQQRSSSADINDRRNFRVHRLIERATGRPPPARRVNVSDISGPVEVLVPVGESLTTSQASQPGRSNSLSSSLTSRISRAFSISDRRTTTTIPNTHTRSHSTSASVIMGLTSDFAALSPPLTASTSSNWSYEDVATARHGYVPSSASTQSQHMHTYPQRPMATTPFGSYTKSSAKRPNTAPSSGSPSPPEKAPPLPVPKTRLSQSPLVGSSLFRETFSRLSAVANGTSSTDNVASSSSLRSRPISLPVRATLVQSGTPQPPSLTRRPPYVVQDSSLDTPSRPGFRSKREAICLSPLPVSPVSPLSTSFVHPPETPSSVNSSTSSRFRIPRKPVPVLTPEELGTPSPPPTPKMCTDTSAGETTSASSCSPLSSPAASAESMDTPQDEPTSPSLAPLSPNASFSNEMDRLFDELLDECRTPKVSRPPTAATQHVPMPEHRPVTPGRPLAHKTSSILRRTPAVRRSLRNINIHKRSQSHPLPDSPKISVPLTPSRETRHTRETSTPLPTCSPFKPFIPSQRSFEPLRAVRSRSSPMLATTSANIPAAGLQTPVGRVKDRVQQFERTENSPTAPSTPVKTLGAILNKNIRVNSDELTLESKRLMEEARARRAIR</sequence>
<protein>
    <submittedName>
        <fullName evidence="2">Uncharacterized protein</fullName>
    </submittedName>
</protein>